<comment type="caution">
    <text evidence="1">The sequence shown here is derived from an EMBL/GenBank/DDBJ whole genome shotgun (WGS) entry which is preliminary data.</text>
</comment>
<dbReference type="RefSeq" id="WP_311721161.1">
    <property type="nucleotide sequence ID" value="NZ_JAVREZ010000483.1"/>
</dbReference>
<feature type="non-terminal residue" evidence="1">
    <location>
        <position position="1"/>
    </location>
</feature>
<sequence>RAVAQPDVHEGNDLILTAQLLAMTARRAELEPGYIESEVRAYRAVGEVVVAEGHGDTVAIRAALDELDSHLSSGSVAAQDFRAYSLASEVLCLAIDATRGATGPATEATAAALALREEHQAQIVGDFTVAGR</sequence>
<dbReference type="Proteomes" id="UP001183824">
    <property type="component" value="Unassembled WGS sequence"/>
</dbReference>
<name>A0ABU2VT31_9ACTN</name>
<dbReference type="EMBL" id="JAVREZ010000483">
    <property type="protein sequence ID" value="MDT0488749.1"/>
    <property type="molecule type" value="Genomic_DNA"/>
</dbReference>
<proteinExistence type="predicted"/>
<accession>A0ABU2VT31</accession>
<protein>
    <submittedName>
        <fullName evidence="1">Uncharacterized protein</fullName>
    </submittedName>
</protein>
<organism evidence="1 2">
    <name type="scientific">Streptomyces doebereineriae</name>
    <dbReference type="NCBI Taxonomy" id="3075528"/>
    <lineage>
        <taxon>Bacteria</taxon>
        <taxon>Bacillati</taxon>
        <taxon>Actinomycetota</taxon>
        <taxon>Actinomycetes</taxon>
        <taxon>Kitasatosporales</taxon>
        <taxon>Streptomycetaceae</taxon>
        <taxon>Streptomyces</taxon>
    </lineage>
</organism>
<keyword evidence="2" id="KW-1185">Reference proteome</keyword>
<evidence type="ECO:0000313" key="2">
    <source>
        <dbReference type="Proteomes" id="UP001183824"/>
    </source>
</evidence>
<reference evidence="2" key="1">
    <citation type="submission" date="2023-07" db="EMBL/GenBank/DDBJ databases">
        <title>30 novel species of actinomycetes from the DSMZ collection.</title>
        <authorList>
            <person name="Nouioui I."/>
        </authorList>
    </citation>
    <scope>NUCLEOTIDE SEQUENCE [LARGE SCALE GENOMIC DNA]</scope>
    <source>
        <strain evidence="2">DSM 41640</strain>
    </source>
</reference>
<gene>
    <name evidence="1" type="ORF">RNB18_52880</name>
</gene>
<evidence type="ECO:0000313" key="1">
    <source>
        <dbReference type="EMBL" id="MDT0488749.1"/>
    </source>
</evidence>